<organism evidence="2">
    <name type="scientific">Hexamita inflata</name>
    <dbReference type="NCBI Taxonomy" id="28002"/>
    <lineage>
        <taxon>Eukaryota</taxon>
        <taxon>Metamonada</taxon>
        <taxon>Diplomonadida</taxon>
        <taxon>Hexamitidae</taxon>
        <taxon>Hexamitinae</taxon>
        <taxon>Hexamita</taxon>
    </lineage>
</organism>
<evidence type="ECO:0000256" key="1">
    <source>
        <dbReference type="SAM" id="MobiDB-lite"/>
    </source>
</evidence>
<evidence type="ECO:0000313" key="3">
    <source>
        <dbReference type="EMBL" id="CAL6021842.1"/>
    </source>
</evidence>
<dbReference type="EMBL" id="CATOUU010000762">
    <property type="protein sequence ID" value="CAI9946540.1"/>
    <property type="molecule type" value="Genomic_DNA"/>
</dbReference>
<dbReference type="Proteomes" id="UP001642409">
    <property type="component" value="Unassembled WGS sequence"/>
</dbReference>
<feature type="compositionally biased region" description="Basic and acidic residues" evidence="1">
    <location>
        <begin position="21"/>
        <end position="39"/>
    </location>
</feature>
<sequence>MLCMKAPSQRCKVRETVKLPEEGHRERHLASRVWEQDKKAKPKATLDPAGSEQPLIANSPLAIYSEIRNLQKQINQNGTQEPNQINEPMHQRQPSSSNANTTEQLSCKPKEITSKEKLRSENQFLKIKLANQVQSQPSSRVLVIQCKYRNYSSCVAKGVKSVDIKPCHSQMLHIQNQILFNILMRF</sequence>
<evidence type="ECO:0000313" key="2">
    <source>
        <dbReference type="EMBL" id="CAI9946540.1"/>
    </source>
</evidence>
<comment type="caution">
    <text evidence="2">The sequence shown here is derived from an EMBL/GenBank/DDBJ whole genome shotgun (WGS) entry which is preliminary data.</text>
</comment>
<accession>A0AA86U7W4</accession>
<evidence type="ECO:0000313" key="4">
    <source>
        <dbReference type="Proteomes" id="UP001642409"/>
    </source>
</evidence>
<dbReference type="EMBL" id="CAXDID020000089">
    <property type="protein sequence ID" value="CAL6021842.1"/>
    <property type="molecule type" value="Genomic_DNA"/>
</dbReference>
<protein>
    <submittedName>
        <fullName evidence="3">Hypothetical_protein</fullName>
    </submittedName>
</protein>
<gene>
    <name evidence="3" type="ORF">HINF_LOCUS28366</name>
    <name evidence="2" type="ORF">HINF_LOCUS34185</name>
</gene>
<name>A0AA86U7W4_9EUKA</name>
<reference evidence="2" key="1">
    <citation type="submission" date="2023-06" db="EMBL/GenBank/DDBJ databases">
        <authorList>
            <person name="Kurt Z."/>
        </authorList>
    </citation>
    <scope>NUCLEOTIDE SEQUENCE</scope>
</reference>
<keyword evidence="4" id="KW-1185">Reference proteome</keyword>
<dbReference type="AlphaFoldDB" id="A0AA86U7W4"/>
<feature type="region of interest" description="Disordered" evidence="1">
    <location>
        <begin position="21"/>
        <end position="54"/>
    </location>
</feature>
<feature type="compositionally biased region" description="Polar residues" evidence="1">
    <location>
        <begin position="78"/>
        <end position="105"/>
    </location>
</feature>
<reference evidence="3 4" key="2">
    <citation type="submission" date="2024-07" db="EMBL/GenBank/DDBJ databases">
        <authorList>
            <person name="Akdeniz Z."/>
        </authorList>
    </citation>
    <scope>NUCLEOTIDE SEQUENCE [LARGE SCALE GENOMIC DNA]</scope>
</reference>
<feature type="region of interest" description="Disordered" evidence="1">
    <location>
        <begin position="78"/>
        <end position="113"/>
    </location>
</feature>
<proteinExistence type="predicted"/>